<name>A0A9P0H519_NEZVI</name>
<accession>A0A9P0H519</accession>
<proteinExistence type="predicted"/>
<reference evidence="1" key="1">
    <citation type="submission" date="2022-01" db="EMBL/GenBank/DDBJ databases">
        <authorList>
            <person name="King R."/>
        </authorList>
    </citation>
    <scope>NUCLEOTIDE SEQUENCE</scope>
</reference>
<protein>
    <submittedName>
        <fullName evidence="1">Uncharacterized protein</fullName>
    </submittedName>
</protein>
<gene>
    <name evidence="1" type="ORF">NEZAVI_LOCUS5806</name>
</gene>
<sequence>MKKQCALYEYNLYHVHSANGNELIKK</sequence>
<dbReference type="EMBL" id="OV725079">
    <property type="protein sequence ID" value="CAH1395554.1"/>
    <property type="molecule type" value="Genomic_DNA"/>
</dbReference>
<organism evidence="1 2">
    <name type="scientific">Nezara viridula</name>
    <name type="common">Southern green stink bug</name>
    <name type="synonym">Cimex viridulus</name>
    <dbReference type="NCBI Taxonomy" id="85310"/>
    <lineage>
        <taxon>Eukaryota</taxon>
        <taxon>Metazoa</taxon>
        <taxon>Ecdysozoa</taxon>
        <taxon>Arthropoda</taxon>
        <taxon>Hexapoda</taxon>
        <taxon>Insecta</taxon>
        <taxon>Pterygota</taxon>
        <taxon>Neoptera</taxon>
        <taxon>Paraneoptera</taxon>
        <taxon>Hemiptera</taxon>
        <taxon>Heteroptera</taxon>
        <taxon>Panheteroptera</taxon>
        <taxon>Pentatomomorpha</taxon>
        <taxon>Pentatomoidea</taxon>
        <taxon>Pentatomidae</taxon>
        <taxon>Pentatominae</taxon>
        <taxon>Nezara</taxon>
    </lineage>
</organism>
<dbReference type="Proteomes" id="UP001152798">
    <property type="component" value="Chromosome 3"/>
</dbReference>
<evidence type="ECO:0000313" key="2">
    <source>
        <dbReference type="Proteomes" id="UP001152798"/>
    </source>
</evidence>
<keyword evidence="2" id="KW-1185">Reference proteome</keyword>
<dbReference type="AlphaFoldDB" id="A0A9P0H519"/>
<evidence type="ECO:0000313" key="1">
    <source>
        <dbReference type="EMBL" id="CAH1395554.1"/>
    </source>
</evidence>